<evidence type="ECO:0000256" key="2">
    <source>
        <dbReference type="SAM" id="Phobius"/>
    </source>
</evidence>
<keyword evidence="3" id="KW-0732">Signal</keyword>
<keyword evidence="5" id="KW-1185">Reference proteome</keyword>
<feature type="transmembrane region" description="Helical" evidence="2">
    <location>
        <begin position="44"/>
        <end position="68"/>
    </location>
</feature>
<reference evidence="5" key="2">
    <citation type="submission" date="2015-01" db="EMBL/GenBank/DDBJ databases">
        <title>Evolutionary Origins and Diversification of the Mycorrhizal Mutualists.</title>
        <authorList>
            <consortium name="DOE Joint Genome Institute"/>
            <consortium name="Mycorrhizal Genomics Consortium"/>
            <person name="Kohler A."/>
            <person name="Kuo A."/>
            <person name="Nagy L.G."/>
            <person name="Floudas D."/>
            <person name="Copeland A."/>
            <person name="Barry K.W."/>
            <person name="Cichocki N."/>
            <person name="Veneault-Fourrey C."/>
            <person name="LaButti K."/>
            <person name="Lindquist E.A."/>
            <person name="Lipzen A."/>
            <person name="Lundell T."/>
            <person name="Morin E."/>
            <person name="Murat C."/>
            <person name="Riley R."/>
            <person name="Ohm R."/>
            <person name="Sun H."/>
            <person name="Tunlid A."/>
            <person name="Henrissat B."/>
            <person name="Grigoriev I.V."/>
            <person name="Hibbett D.S."/>
            <person name="Martin F."/>
        </authorList>
    </citation>
    <scope>NUCLEOTIDE SEQUENCE [LARGE SCALE GENOMIC DNA]</scope>
    <source>
        <strain evidence="5">UH-Slu-Lm8-n1</strain>
    </source>
</reference>
<dbReference type="OrthoDB" id="3265603at2759"/>
<proteinExistence type="predicted"/>
<dbReference type="HOGENOM" id="CLU_051883_0_0_1"/>
<dbReference type="AlphaFoldDB" id="A0A0D0ATC3"/>
<feature type="region of interest" description="Disordered" evidence="1">
    <location>
        <begin position="161"/>
        <end position="192"/>
    </location>
</feature>
<dbReference type="InParanoid" id="A0A0D0ATC3"/>
<evidence type="ECO:0000313" key="4">
    <source>
        <dbReference type="EMBL" id="KIK35203.1"/>
    </source>
</evidence>
<organism evidence="4 5">
    <name type="scientific">Suillus luteus UH-Slu-Lm8-n1</name>
    <dbReference type="NCBI Taxonomy" id="930992"/>
    <lineage>
        <taxon>Eukaryota</taxon>
        <taxon>Fungi</taxon>
        <taxon>Dikarya</taxon>
        <taxon>Basidiomycota</taxon>
        <taxon>Agaricomycotina</taxon>
        <taxon>Agaricomycetes</taxon>
        <taxon>Agaricomycetidae</taxon>
        <taxon>Boletales</taxon>
        <taxon>Suillineae</taxon>
        <taxon>Suillaceae</taxon>
        <taxon>Suillus</taxon>
    </lineage>
</organism>
<keyword evidence="2" id="KW-1133">Transmembrane helix</keyword>
<dbReference type="EMBL" id="KN835651">
    <property type="protein sequence ID" value="KIK35203.1"/>
    <property type="molecule type" value="Genomic_DNA"/>
</dbReference>
<protein>
    <recommendedName>
        <fullName evidence="6">Protein SSH4</fullName>
    </recommendedName>
</protein>
<feature type="compositionally biased region" description="Basic and acidic residues" evidence="1">
    <location>
        <begin position="228"/>
        <end position="246"/>
    </location>
</feature>
<gene>
    <name evidence="4" type="ORF">CY34DRAFT_812345</name>
</gene>
<feature type="compositionally biased region" description="Basic and acidic residues" evidence="1">
    <location>
        <begin position="108"/>
        <end position="119"/>
    </location>
</feature>
<evidence type="ECO:0000313" key="5">
    <source>
        <dbReference type="Proteomes" id="UP000054485"/>
    </source>
</evidence>
<dbReference type="Proteomes" id="UP000054485">
    <property type="component" value="Unassembled WGS sequence"/>
</dbReference>
<evidence type="ECO:0000256" key="1">
    <source>
        <dbReference type="SAM" id="MobiDB-lite"/>
    </source>
</evidence>
<keyword evidence="2" id="KW-0812">Transmembrane</keyword>
<evidence type="ECO:0000256" key="3">
    <source>
        <dbReference type="SAM" id="SignalP"/>
    </source>
</evidence>
<feature type="region of interest" description="Disordered" evidence="1">
    <location>
        <begin position="76"/>
        <end position="139"/>
    </location>
</feature>
<feature type="compositionally biased region" description="Low complexity" evidence="1">
    <location>
        <begin position="213"/>
        <end position="227"/>
    </location>
</feature>
<sequence length="268" mass="29718">MSMRGLPYATLFVACFFFISVESLAHDAAMLNRRAVPEIGGSQGGFIGLVVALSVLILICCIAVFFLLRNHEPSEQDRTARRERYHRNRDHQEHNSTATTPGPSSFGDKIRGMWADKRSIGGRSGGRRGGRGWIQAGSGDEWEIHSDHGEERRQQPIQPFSRSFQEGPYGPQVPEMDSPLSDAESYAPMHYGDPYAKGPLHVTSPQRVTFARSQSPLSQSSSPMSPGSHRDASMDDEEVRPPDHRHFSTQSSTSVRTFEGGTKFIESL</sequence>
<dbReference type="PROSITE" id="PS51257">
    <property type="entry name" value="PROKAR_LIPOPROTEIN"/>
    <property type="match status" value="1"/>
</dbReference>
<keyword evidence="2" id="KW-0472">Membrane</keyword>
<name>A0A0D0ATC3_9AGAM</name>
<feature type="chain" id="PRO_5002207689" description="Protein SSH4" evidence="3">
    <location>
        <begin position="26"/>
        <end position="268"/>
    </location>
</feature>
<evidence type="ECO:0008006" key="6">
    <source>
        <dbReference type="Google" id="ProtNLM"/>
    </source>
</evidence>
<reference evidence="4 5" key="1">
    <citation type="submission" date="2014-04" db="EMBL/GenBank/DDBJ databases">
        <authorList>
            <consortium name="DOE Joint Genome Institute"/>
            <person name="Kuo A."/>
            <person name="Ruytinx J."/>
            <person name="Rineau F."/>
            <person name="Colpaert J."/>
            <person name="Kohler A."/>
            <person name="Nagy L.G."/>
            <person name="Floudas D."/>
            <person name="Copeland A."/>
            <person name="Barry K.W."/>
            <person name="Cichocki N."/>
            <person name="Veneault-Fourrey C."/>
            <person name="LaButti K."/>
            <person name="Lindquist E.A."/>
            <person name="Lipzen A."/>
            <person name="Lundell T."/>
            <person name="Morin E."/>
            <person name="Murat C."/>
            <person name="Sun H."/>
            <person name="Tunlid A."/>
            <person name="Henrissat B."/>
            <person name="Grigoriev I.V."/>
            <person name="Hibbett D.S."/>
            <person name="Martin F."/>
            <person name="Nordberg H.P."/>
            <person name="Cantor M.N."/>
            <person name="Hua S.X."/>
        </authorList>
    </citation>
    <scope>NUCLEOTIDE SEQUENCE [LARGE SCALE GENOMIC DNA]</scope>
    <source>
        <strain evidence="4 5">UH-Slu-Lm8-n1</strain>
    </source>
</reference>
<accession>A0A0D0ATC3</accession>
<feature type="signal peptide" evidence="3">
    <location>
        <begin position="1"/>
        <end position="25"/>
    </location>
</feature>
<feature type="region of interest" description="Disordered" evidence="1">
    <location>
        <begin position="208"/>
        <end position="268"/>
    </location>
</feature>